<dbReference type="RefSeq" id="WP_348029666.1">
    <property type="nucleotide sequence ID" value="NZ_CP129113.1"/>
</dbReference>
<organism evidence="2 3">
    <name type="scientific">Aciduricibacillus chroicocephali</name>
    <dbReference type="NCBI Taxonomy" id="3054939"/>
    <lineage>
        <taxon>Bacteria</taxon>
        <taxon>Bacillati</taxon>
        <taxon>Bacillota</taxon>
        <taxon>Bacilli</taxon>
        <taxon>Bacillales</taxon>
        <taxon>Bacillaceae</taxon>
        <taxon>Aciduricibacillus</taxon>
    </lineage>
</organism>
<dbReference type="GO" id="GO:0016757">
    <property type="term" value="F:glycosyltransferase activity"/>
    <property type="evidence" value="ECO:0007669"/>
    <property type="project" value="UniProtKB-KW"/>
</dbReference>
<name>A0ABY9KYR2_9BACI</name>
<dbReference type="Gene3D" id="3.40.50.2000">
    <property type="entry name" value="Glycogen Phosphorylase B"/>
    <property type="match status" value="3"/>
</dbReference>
<feature type="domain" description="Glycosyl transferase family 1" evidence="1">
    <location>
        <begin position="317"/>
        <end position="483"/>
    </location>
</feature>
<dbReference type="Proteomes" id="UP001180087">
    <property type="component" value="Chromosome"/>
</dbReference>
<proteinExistence type="predicted"/>
<dbReference type="Pfam" id="PF00534">
    <property type="entry name" value="Glycos_transf_1"/>
    <property type="match status" value="1"/>
</dbReference>
<sequence>MDIKEQSVFFLTNSLDVNRGGLSKAVLAQTKTFVENGYNTHLLTFNFNTRYNIIREELIALGQLDSNVKLYNMYDLLCGIEEDSITPLNLKETGYLDKRDGYNAYRVYENGMYVRYRSYHQDDSLDFIDHFDEHRYRTKREIYDNYGHIRKVSFMDFALNKPRQMIFYNNKGTAYLSKWVNPETGKAIRVNWFDDDGKIKATYKNDDELKVKWIERMISSSDNPVIISDSRMTDALMLKISNKDAVKIWRLHSNHLTVPFENDSDIAPTVQLGMDNLAKIDAAVVLTNHQKREIEERFGKLDNLYAIPHAFESNLKKNFFGKLNVKKDENKAVVVSRLSKIKNIHHMIKAFEIVVKSLPEAKLDIWGNGNEKESIQTLINELELENNVFLKGYTNDPSGKYQSALFGLLTSKTEGFALSILESMANATPVISYDIRYGAREMIENGKNGVLIEKNDIDQLAKEMIKMFCNPDKAINMGEAAYDTIKNQFNNKVYADNWNKVVFGAIANRKKKNSKN</sequence>
<dbReference type="EC" id="2.4.-.-" evidence="2"/>
<accession>A0ABY9KYR2</accession>
<evidence type="ECO:0000313" key="2">
    <source>
        <dbReference type="EMBL" id="WLV25876.1"/>
    </source>
</evidence>
<reference evidence="2" key="1">
    <citation type="submission" date="2023-06" db="EMBL/GenBank/DDBJ databases">
        <title>A Treasure from Seagulls: Isolation and Description of Aciduricobacillus qingdaonensis gen. nov., sp. nov., a Rare Obligately Uric Acid-utilizing Member in the Family Bacillaceae.</title>
        <authorList>
            <person name="Liu W."/>
            <person name="Wang B."/>
        </authorList>
    </citation>
    <scope>NUCLEOTIDE SEQUENCE</scope>
    <source>
        <strain evidence="2">44XB</strain>
    </source>
</reference>
<keyword evidence="3" id="KW-1185">Reference proteome</keyword>
<protein>
    <submittedName>
        <fullName evidence="2">Glycosyltransferase</fullName>
        <ecNumber evidence="2">2.4.-.-</ecNumber>
    </submittedName>
</protein>
<dbReference type="InterPro" id="IPR001296">
    <property type="entry name" value="Glyco_trans_1"/>
</dbReference>
<gene>
    <name evidence="2" type="ORF">QR721_06670</name>
</gene>
<keyword evidence="2" id="KW-0808">Transferase</keyword>
<dbReference type="SUPFAM" id="SSF53756">
    <property type="entry name" value="UDP-Glycosyltransferase/glycogen phosphorylase"/>
    <property type="match status" value="1"/>
</dbReference>
<keyword evidence="2" id="KW-0328">Glycosyltransferase</keyword>
<dbReference type="PANTHER" id="PTHR12526:SF630">
    <property type="entry name" value="GLYCOSYLTRANSFERASE"/>
    <property type="match status" value="1"/>
</dbReference>
<dbReference type="EMBL" id="CP129113">
    <property type="protein sequence ID" value="WLV25876.1"/>
    <property type="molecule type" value="Genomic_DNA"/>
</dbReference>
<evidence type="ECO:0000259" key="1">
    <source>
        <dbReference type="Pfam" id="PF00534"/>
    </source>
</evidence>
<evidence type="ECO:0000313" key="3">
    <source>
        <dbReference type="Proteomes" id="UP001180087"/>
    </source>
</evidence>
<dbReference type="PANTHER" id="PTHR12526">
    <property type="entry name" value="GLYCOSYLTRANSFERASE"/>
    <property type="match status" value="1"/>
</dbReference>